<evidence type="ECO:0000259" key="3">
    <source>
        <dbReference type="PROSITE" id="PS51186"/>
    </source>
</evidence>
<dbReference type="InterPro" id="IPR050832">
    <property type="entry name" value="Bact_Acetyltransf"/>
</dbReference>
<name>A0A6P0GJX9_9ACTN</name>
<dbReference type="PANTHER" id="PTHR43877">
    <property type="entry name" value="AMINOALKYLPHOSPHONATE N-ACETYLTRANSFERASE-RELATED-RELATED"/>
    <property type="match status" value="1"/>
</dbReference>
<dbReference type="CDD" id="cd04301">
    <property type="entry name" value="NAT_SF"/>
    <property type="match status" value="1"/>
</dbReference>
<dbReference type="InterPro" id="IPR000182">
    <property type="entry name" value="GNAT_dom"/>
</dbReference>
<dbReference type="InterPro" id="IPR016181">
    <property type="entry name" value="Acyl_CoA_acyltransferase"/>
</dbReference>
<dbReference type="GO" id="GO:0016747">
    <property type="term" value="F:acyltransferase activity, transferring groups other than amino-acyl groups"/>
    <property type="evidence" value="ECO:0007669"/>
    <property type="project" value="InterPro"/>
</dbReference>
<dbReference type="PROSITE" id="PS51186">
    <property type="entry name" value="GNAT"/>
    <property type="match status" value="1"/>
</dbReference>
<sequence>MRLTAASWDDEEVQRLTTAQQAELRARYEGDTEPGTPPSAADVSAVLVARDPAGTGVGCGALRALGDGAAEVKRMYVVPEARGRGVSKVLLAGLEDVARSHGWTVLRLETGPRQPEAIALYEGAGYRPIPAFGGYVDEPDAGCSLYYERVLGPA</sequence>
<evidence type="ECO:0000256" key="2">
    <source>
        <dbReference type="ARBA" id="ARBA00023315"/>
    </source>
</evidence>
<gene>
    <name evidence="4" type="ORF">GCU54_16480</name>
</gene>
<keyword evidence="1 4" id="KW-0808">Transferase</keyword>
<accession>A0A6P0GJX9</accession>
<dbReference type="Gene3D" id="3.40.630.30">
    <property type="match status" value="1"/>
</dbReference>
<dbReference type="RefSeq" id="WP_163477681.1">
    <property type="nucleotide sequence ID" value="NZ_JAAGWE010000029.1"/>
</dbReference>
<feature type="domain" description="N-acetyltransferase" evidence="3">
    <location>
        <begin position="1"/>
        <end position="152"/>
    </location>
</feature>
<dbReference type="Proteomes" id="UP000471126">
    <property type="component" value="Unassembled WGS sequence"/>
</dbReference>
<dbReference type="SUPFAM" id="SSF55729">
    <property type="entry name" value="Acyl-CoA N-acyltransferases (Nat)"/>
    <property type="match status" value="1"/>
</dbReference>
<dbReference type="EMBL" id="JAAGWE010000029">
    <property type="protein sequence ID" value="NEM07597.1"/>
    <property type="molecule type" value="Genomic_DNA"/>
</dbReference>
<organism evidence="4 5">
    <name type="scientific">Geodermatophilus normandii</name>
    <dbReference type="NCBI Taxonomy" id="1137989"/>
    <lineage>
        <taxon>Bacteria</taxon>
        <taxon>Bacillati</taxon>
        <taxon>Actinomycetota</taxon>
        <taxon>Actinomycetes</taxon>
        <taxon>Geodermatophilales</taxon>
        <taxon>Geodermatophilaceae</taxon>
        <taxon>Geodermatophilus</taxon>
    </lineage>
</organism>
<proteinExistence type="predicted"/>
<evidence type="ECO:0000313" key="5">
    <source>
        <dbReference type="Proteomes" id="UP000471126"/>
    </source>
</evidence>
<dbReference type="PANTHER" id="PTHR43877:SF2">
    <property type="entry name" value="AMINOALKYLPHOSPHONATE N-ACETYLTRANSFERASE-RELATED"/>
    <property type="match status" value="1"/>
</dbReference>
<evidence type="ECO:0000313" key="4">
    <source>
        <dbReference type="EMBL" id="NEM07597.1"/>
    </source>
</evidence>
<evidence type="ECO:0000256" key="1">
    <source>
        <dbReference type="ARBA" id="ARBA00022679"/>
    </source>
</evidence>
<comment type="caution">
    <text evidence="4">The sequence shown here is derived from an EMBL/GenBank/DDBJ whole genome shotgun (WGS) entry which is preliminary data.</text>
</comment>
<dbReference type="Pfam" id="PF00583">
    <property type="entry name" value="Acetyltransf_1"/>
    <property type="match status" value="1"/>
</dbReference>
<dbReference type="AlphaFoldDB" id="A0A6P0GJX9"/>
<reference evidence="4 5" key="1">
    <citation type="submission" date="2019-12" db="EMBL/GenBank/DDBJ databases">
        <title>WGS of CPCC 203550 I12A-02606.</title>
        <authorList>
            <person name="Jiang Z."/>
        </authorList>
    </citation>
    <scope>NUCLEOTIDE SEQUENCE [LARGE SCALE GENOMIC DNA]</scope>
    <source>
        <strain evidence="4 5">I12A-02606</strain>
    </source>
</reference>
<protein>
    <submittedName>
        <fullName evidence="4">GNAT family N-acetyltransferase</fullName>
    </submittedName>
</protein>
<keyword evidence="2" id="KW-0012">Acyltransferase</keyword>